<organism evidence="5 6">
    <name type="scientific">Colletotrichum gloeosporioides</name>
    <name type="common">Anthracnose fungus</name>
    <name type="synonym">Glomerella cingulata</name>
    <dbReference type="NCBI Taxonomy" id="474922"/>
    <lineage>
        <taxon>Eukaryota</taxon>
        <taxon>Fungi</taxon>
        <taxon>Dikarya</taxon>
        <taxon>Ascomycota</taxon>
        <taxon>Pezizomycotina</taxon>
        <taxon>Sordariomycetes</taxon>
        <taxon>Hypocreomycetidae</taxon>
        <taxon>Glomerellales</taxon>
        <taxon>Glomerellaceae</taxon>
        <taxon>Colletotrichum</taxon>
        <taxon>Colletotrichum gloeosporioides species complex</taxon>
    </lineage>
</organism>
<dbReference type="GO" id="GO:0004497">
    <property type="term" value="F:monooxygenase activity"/>
    <property type="evidence" value="ECO:0007669"/>
    <property type="project" value="UniProtKB-KW"/>
</dbReference>
<sequence>MTYGTKTISFVIASALVKTSTRTRRSALRLSHQCFANSPASYFISGWYSFGDKFDEVLLRVILWIANLNHLICDFQSGVTCKNCETQKCGDQLSKIQAPMTLQMLPRAVDQDVKWRGFQHLAEDHVVEYLKENLQWRIDPERPSVYSNYEEKWEVTQHKVGGARPQQA</sequence>
<comment type="caution">
    <text evidence="5">The sequence shown here is derived from an EMBL/GenBank/DDBJ whole genome shotgun (WGS) entry which is preliminary data.</text>
</comment>
<dbReference type="GeneID" id="69009665"/>
<evidence type="ECO:0000259" key="4">
    <source>
        <dbReference type="Pfam" id="PF18132"/>
    </source>
</evidence>
<accession>A0A8H4CTZ1</accession>
<dbReference type="EMBL" id="WVTB01000013">
    <property type="protein sequence ID" value="KAF3810053.1"/>
    <property type="molecule type" value="Genomic_DNA"/>
</dbReference>
<dbReference type="InterPro" id="IPR041640">
    <property type="entry name" value="Tyrosinase_C"/>
</dbReference>
<proteinExistence type="predicted"/>
<keyword evidence="2" id="KW-0560">Oxidoreductase</keyword>
<reference evidence="5" key="2">
    <citation type="submission" date="2020-03" db="EMBL/GenBank/DDBJ databases">
        <authorList>
            <person name="Fu F.-F."/>
            <person name="Chen J."/>
        </authorList>
    </citation>
    <scope>NUCLEOTIDE SEQUENCE</scope>
    <source>
        <strain evidence="5">Lc1</strain>
    </source>
</reference>
<keyword evidence="3" id="KW-0503">Monooxygenase</keyword>
<gene>
    <name evidence="5" type="ORF">GCG54_00002503</name>
</gene>
<evidence type="ECO:0000256" key="2">
    <source>
        <dbReference type="ARBA" id="ARBA00023002"/>
    </source>
</evidence>
<evidence type="ECO:0000313" key="5">
    <source>
        <dbReference type="EMBL" id="KAF3810053.1"/>
    </source>
</evidence>
<reference evidence="5" key="1">
    <citation type="journal article" date="2020" name="Phytopathology">
        <title>Genome sequence and comparative analysis of Colletotrichum gloeosporioides isolated from Liriodendron leaves.</title>
        <authorList>
            <person name="Fu F.F."/>
            <person name="Hao Z."/>
            <person name="Wang P."/>
            <person name="Lu Y."/>
            <person name="Xue L.J."/>
            <person name="Wei G."/>
            <person name="Tian Y."/>
            <person name="Baishi H."/>
            <person name="Xu H."/>
            <person name="Shi J."/>
            <person name="Cheng T."/>
            <person name="Wang G."/>
            <person name="Yi Y."/>
            <person name="Chen J."/>
        </authorList>
    </citation>
    <scope>NUCLEOTIDE SEQUENCE</scope>
    <source>
        <strain evidence="5">Lc1</strain>
    </source>
</reference>
<keyword evidence="6" id="KW-1185">Reference proteome</keyword>
<comment type="cofactor">
    <cofactor evidence="1">
        <name>Cu(2+)</name>
        <dbReference type="ChEBI" id="CHEBI:29036"/>
    </cofactor>
</comment>
<dbReference type="AlphaFoldDB" id="A0A8H4CTZ1"/>
<evidence type="ECO:0000256" key="3">
    <source>
        <dbReference type="ARBA" id="ARBA00023033"/>
    </source>
</evidence>
<feature type="domain" description="Tyrosinase C-terminal" evidence="4">
    <location>
        <begin position="77"/>
        <end position="139"/>
    </location>
</feature>
<dbReference type="Proteomes" id="UP000613401">
    <property type="component" value="Unassembled WGS sequence"/>
</dbReference>
<dbReference type="Pfam" id="PF18132">
    <property type="entry name" value="Tyrosinase_C"/>
    <property type="match status" value="1"/>
</dbReference>
<evidence type="ECO:0000256" key="1">
    <source>
        <dbReference type="ARBA" id="ARBA00001973"/>
    </source>
</evidence>
<name>A0A8H4CTZ1_COLGL</name>
<evidence type="ECO:0000313" key="6">
    <source>
        <dbReference type="Proteomes" id="UP000613401"/>
    </source>
</evidence>
<dbReference type="RefSeq" id="XP_045269212.1">
    <property type="nucleotide sequence ID" value="XM_045402594.1"/>
</dbReference>
<protein>
    <recommendedName>
        <fullName evidence="4">Tyrosinase C-terminal domain-containing protein</fullName>
    </recommendedName>
</protein>